<feature type="compositionally biased region" description="Pro residues" evidence="10">
    <location>
        <begin position="1333"/>
        <end position="1349"/>
    </location>
</feature>
<dbReference type="UniPathway" id="UPA00094"/>
<dbReference type="InterPro" id="IPR016039">
    <property type="entry name" value="Thiolase-like"/>
</dbReference>
<keyword evidence="5" id="KW-0443">Lipid metabolism</keyword>
<dbReference type="GO" id="GO:0003755">
    <property type="term" value="F:peptidyl-prolyl cis-trans isomerase activity"/>
    <property type="evidence" value="ECO:0007669"/>
    <property type="project" value="UniProtKB-KW"/>
</dbReference>
<dbReference type="InterPro" id="IPR052568">
    <property type="entry name" value="PKS-FAS_Synthase"/>
</dbReference>
<dbReference type="Pfam" id="PF07977">
    <property type="entry name" value="FabA"/>
    <property type="match status" value="2"/>
</dbReference>
<evidence type="ECO:0000259" key="12">
    <source>
        <dbReference type="PROSITE" id="PS52004"/>
    </source>
</evidence>
<dbReference type="SMART" id="SM00825">
    <property type="entry name" value="PKS_KS"/>
    <property type="match status" value="1"/>
</dbReference>
<dbReference type="InterPro" id="IPR014043">
    <property type="entry name" value="Acyl_transferase_dom"/>
</dbReference>
<evidence type="ECO:0000256" key="10">
    <source>
        <dbReference type="SAM" id="MobiDB-lite"/>
    </source>
</evidence>
<dbReference type="InterPro" id="IPR014030">
    <property type="entry name" value="Ketoacyl_synth_N"/>
</dbReference>
<keyword evidence="13" id="KW-0012">Acyltransferase</keyword>
<comment type="catalytic activity">
    <reaction evidence="8">
        <text>[protein]-peptidylproline (omega=180) = [protein]-peptidylproline (omega=0)</text>
        <dbReference type="Rhea" id="RHEA:16237"/>
        <dbReference type="Rhea" id="RHEA-COMP:10747"/>
        <dbReference type="Rhea" id="RHEA-COMP:10748"/>
        <dbReference type="ChEBI" id="CHEBI:83833"/>
        <dbReference type="ChEBI" id="CHEBI:83834"/>
        <dbReference type="EC" id="5.2.1.8"/>
    </reaction>
</comment>
<feature type="region of interest" description="Disordered" evidence="10">
    <location>
        <begin position="1185"/>
        <end position="1212"/>
    </location>
</feature>
<evidence type="ECO:0000256" key="1">
    <source>
        <dbReference type="ARBA" id="ARBA00005194"/>
    </source>
</evidence>
<dbReference type="InterPro" id="IPR002123">
    <property type="entry name" value="Plipid/glycerol_acylTrfase"/>
</dbReference>
<dbReference type="SUPFAM" id="SSF54637">
    <property type="entry name" value="Thioesterase/thiol ester dehydrase-isomerase"/>
    <property type="match status" value="4"/>
</dbReference>
<feature type="compositionally biased region" description="Pro residues" evidence="10">
    <location>
        <begin position="1229"/>
        <end position="1250"/>
    </location>
</feature>
<dbReference type="GO" id="GO:0019171">
    <property type="term" value="F:(3R)-hydroxyacyl-[acyl-carrier-protein] dehydratase activity"/>
    <property type="evidence" value="ECO:0007669"/>
    <property type="project" value="InterPro"/>
</dbReference>
<evidence type="ECO:0000256" key="8">
    <source>
        <dbReference type="PROSITE-ProRule" id="PRU00277"/>
    </source>
</evidence>
<dbReference type="InterPro" id="IPR010083">
    <property type="entry name" value="FabA"/>
</dbReference>
<dbReference type="InterPro" id="IPR042104">
    <property type="entry name" value="PKS_dehydratase_sf"/>
</dbReference>
<evidence type="ECO:0000256" key="2">
    <source>
        <dbReference type="ARBA" id="ARBA00006714"/>
    </source>
</evidence>
<evidence type="ECO:0000313" key="13">
    <source>
        <dbReference type="EMBL" id="PRQ09347.1"/>
    </source>
</evidence>
<dbReference type="SMART" id="SM00563">
    <property type="entry name" value="PlsC"/>
    <property type="match status" value="1"/>
</dbReference>
<comment type="caution">
    <text evidence="13">The sequence shown here is derived from an EMBL/GenBank/DDBJ whole genome shotgun (WGS) entry which is preliminary data.</text>
</comment>
<dbReference type="SUPFAM" id="SSF52151">
    <property type="entry name" value="FabD/lysophospholipase-like"/>
    <property type="match status" value="1"/>
</dbReference>
<dbReference type="EMBL" id="PVNL01000028">
    <property type="protein sequence ID" value="PRQ09347.1"/>
    <property type="molecule type" value="Genomic_DNA"/>
</dbReference>
<dbReference type="GO" id="GO:0006633">
    <property type="term" value="P:fatty acid biosynthetic process"/>
    <property type="evidence" value="ECO:0007669"/>
    <property type="project" value="UniProtKB-UniPathway"/>
</dbReference>
<feature type="compositionally biased region" description="Low complexity" evidence="10">
    <location>
        <begin position="1350"/>
        <end position="1359"/>
    </location>
</feature>
<dbReference type="GO" id="GO:0005737">
    <property type="term" value="C:cytoplasm"/>
    <property type="evidence" value="ECO:0007669"/>
    <property type="project" value="InterPro"/>
</dbReference>
<dbReference type="EC" id="5.2.1.8" evidence="8"/>
<dbReference type="Gene3D" id="3.10.129.110">
    <property type="entry name" value="Polyketide synthase dehydratase"/>
    <property type="match status" value="1"/>
</dbReference>
<keyword evidence="4" id="KW-0276">Fatty acid metabolism</keyword>
<keyword evidence="6" id="KW-0275">Fatty acid biosynthesis</keyword>
<dbReference type="CDD" id="cd01287">
    <property type="entry name" value="FabA"/>
    <property type="match status" value="2"/>
</dbReference>
<dbReference type="GO" id="GO:0016746">
    <property type="term" value="F:acyltransferase activity"/>
    <property type="evidence" value="ECO:0007669"/>
    <property type="project" value="UniProtKB-KW"/>
</dbReference>
<keyword evidence="8" id="KW-0697">Rotamase</keyword>
<keyword evidence="9 13" id="KW-0808">Transferase</keyword>
<dbReference type="PANTHER" id="PTHR43074:SF1">
    <property type="entry name" value="BETA-KETOACYL SYNTHASE FAMILY PROTEIN-RELATED"/>
    <property type="match status" value="1"/>
</dbReference>
<keyword evidence="8" id="KW-0413">Isomerase</keyword>
<evidence type="ECO:0000256" key="7">
    <source>
        <dbReference type="ARBA" id="ARBA00023239"/>
    </source>
</evidence>
<evidence type="ECO:0000256" key="9">
    <source>
        <dbReference type="RuleBase" id="RU003694"/>
    </source>
</evidence>
<evidence type="ECO:0000259" key="11">
    <source>
        <dbReference type="PROSITE" id="PS50059"/>
    </source>
</evidence>
<dbReference type="InterPro" id="IPR029069">
    <property type="entry name" value="HotDog_dom_sf"/>
</dbReference>
<dbReference type="Gene3D" id="3.10.129.10">
    <property type="entry name" value="Hotdog Thioesterase"/>
    <property type="match status" value="4"/>
</dbReference>
<keyword evidence="3" id="KW-0444">Lipid biosynthesis</keyword>
<evidence type="ECO:0000256" key="3">
    <source>
        <dbReference type="ARBA" id="ARBA00022516"/>
    </source>
</evidence>
<dbReference type="SMART" id="SM00827">
    <property type="entry name" value="PKS_AT"/>
    <property type="match status" value="1"/>
</dbReference>
<dbReference type="InterPro" id="IPR014031">
    <property type="entry name" value="Ketoacyl_synth_C"/>
</dbReference>
<dbReference type="Pfam" id="PF02801">
    <property type="entry name" value="Ketoacyl-synt_C"/>
    <property type="match status" value="1"/>
</dbReference>
<dbReference type="Gene3D" id="3.30.70.3290">
    <property type="match status" value="1"/>
</dbReference>
<comment type="similarity">
    <text evidence="9">Belongs to the thiolase-like superfamily. Beta-ketoacyl-ACP synthases family.</text>
</comment>
<keyword evidence="7" id="KW-0456">Lyase</keyword>
<proteinExistence type="inferred from homology"/>
<name>A0A2S9YW74_9BACT</name>
<dbReference type="Pfam" id="PF00109">
    <property type="entry name" value="ketoacyl-synt"/>
    <property type="match status" value="2"/>
</dbReference>
<dbReference type="PANTHER" id="PTHR43074">
    <property type="entry name" value="OMEGA-3 POLYUNSATURATED FATTY ACID SYNTHASE PFAB-RELATED"/>
    <property type="match status" value="1"/>
</dbReference>
<reference evidence="13 14" key="1">
    <citation type="submission" date="2018-03" db="EMBL/GenBank/DDBJ databases">
        <title>Draft Genome Sequences of the Obligatory Marine Myxobacteria Enhygromyxa salina SWB007.</title>
        <authorList>
            <person name="Poehlein A."/>
            <person name="Moghaddam J.A."/>
            <person name="Harms H."/>
            <person name="Alanjari M."/>
            <person name="Koenig G.M."/>
            <person name="Daniel R."/>
            <person name="Schaeberle T.F."/>
        </authorList>
    </citation>
    <scope>NUCLEOTIDE SEQUENCE [LARGE SCALE GENOMIC DNA]</scope>
    <source>
        <strain evidence="13 14">SWB007</strain>
    </source>
</reference>
<dbReference type="RefSeq" id="WP_106087995.1">
    <property type="nucleotide sequence ID" value="NZ_PVNL01000028.1"/>
</dbReference>
<dbReference type="Gene3D" id="3.40.366.10">
    <property type="entry name" value="Malonyl-Coenzyme A Acyl Carrier Protein, domain 2"/>
    <property type="match status" value="1"/>
</dbReference>
<feature type="compositionally biased region" description="Pro residues" evidence="10">
    <location>
        <begin position="1360"/>
        <end position="1371"/>
    </location>
</feature>
<dbReference type="InterPro" id="IPR020841">
    <property type="entry name" value="PKS_Beta-ketoAc_synthase_dom"/>
</dbReference>
<comment type="similarity">
    <text evidence="2">Belongs to the thioester dehydratase family. FabA subfamily.</text>
</comment>
<protein>
    <recommendedName>
        <fullName evidence="8">peptidylprolyl isomerase</fullName>
        <ecNumber evidence="8">5.2.1.8</ecNumber>
    </recommendedName>
</protein>
<evidence type="ECO:0000256" key="4">
    <source>
        <dbReference type="ARBA" id="ARBA00022832"/>
    </source>
</evidence>
<feature type="region of interest" description="Disordered" evidence="10">
    <location>
        <begin position="1229"/>
        <end position="1255"/>
    </location>
</feature>
<dbReference type="InterPro" id="IPR001227">
    <property type="entry name" value="Ac_transferase_dom_sf"/>
</dbReference>
<evidence type="ECO:0000256" key="5">
    <source>
        <dbReference type="ARBA" id="ARBA00023098"/>
    </source>
</evidence>
<dbReference type="Proteomes" id="UP000238823">
    <property type="component" value="Unassembled WGS sequence"/>
</dbReference>
<gene>
    <name evidence="13" type="primary">ppsA_1</name>
    <name evidence="13" type="ORF">ENSA7_09360</name>
</gene>
<dbReference type="PROSITE" id="PS50059">
    <property type="entry name" value="FKBP_PPIASE"/>
    <property type="match status" value="1"/>
</dbReference>
<dbReference type="Gene3D" id="3.40.47.10">
    <property type="match status" value="2"/>
</dbReference>
<dbReference type="InterPro" id="IPR016035">
    <property type="entry name" value="Acyl_Trfase/lysoPLipase"/>
</dbReference>
<dbReference type="SUPFAM" id="SSF53901">
    <property type="entry name" value="Thiolase-like"/>
    <property type="match status" value="2"/>
</dbReference>
<dbReference type="OrthoDB" id="5476655at2"/>
<dbReference type="PROSITE" id="PS52004">
    <property type="entry name" value="KS3_2"/>
    <property type="match status" value="1"/>
</dbReference>
<evidence type="ECO:0000256" key="6">
    <source>
        <dbReference type="ARBA" id="ARBA00023160"/>
    </source>
</evidence>
<evidence type="ECO:0000313" key="14">
    <source>
        <dbReference type="Proteomes" id="UP000238823"/>
    </source>
</evidence>
<sequence length="2855" mass="306955">MTDYEPIAIVGRSCVLPGALTPEQLWSLVIEGRSMVESIDAVDPGRWRLAGADVRGEGPDQTWSDRGGYVRGFESVWDPEGFAVPAAQLSGLDPLFWWVLHCAREALSDAGDARRGEVARPRVGAIFGNLGFPMAQMSRHAESVWFGEGDGPVDPRNRFMSSAAKLLERALGLAPGVFCLDTACASSLVAIKLACDQLHDRQVDLALAGAVNRADDLFLHVGFCALSALSRSGRSRPFHADADGLLPAEGAGFVALKRLADARRDGDHVYGVIRGVGLSNDGRGRGFLAPAQAGQVRALRQAYALAGVDPSEVSLLECHATGTVVGDATELRSSAEVFADRKLSGPLPIGSLKSNLGHAITAAGVAGLIKVLEAMRHEQRPPTLHIDAAALNPTLADTPFRVLDRAEPWPEGAPKIAGVSAFGFGGNNAHLVVSEDDPTLVGDGGTWAPEPEEPLAVIGVGAVVGSAHDADAFTRVLLGEHELDRQTGSFTLELAGLRSPPNDLRDTLAQQLLVLAAAREASVGLEAQLSHDRSGVFMGIEPDPEICRHGARWRLAQRLRDAGLDPDGQRDWIASAGEALVGPLSAAGVVGTMPNIPANRINAQLDLGGHSCTVFDGEFSGARALSLASRALRSGELDTAVVCAVDLSCQEVHTRALAAVEGRDSDPGDAAVAFVVQRLSVARRAGARVLAVLERDAGDGQLALGELGLRARLGRSWAAGDLRDLCAAVLAGRRGALPDARPWSAPRQMRVEGPPGSAALLLRPQLAAPGLTMFAGADAAELERALVSGRAGGDGPCRAVIVASNRSEHARRVDRAVRHLRDGGPTGPGVFIRRAPIHGELALVFNGAGAAYEGMAQPLLNALPSLGRELAARSPALAAAYEAAWIDVEPLQQLWASSFVSQLHARLSTELLGLRPSAVIGYSSGESNSLFATGIWTDHDAMVAACRDSGVFIEQIGGALQAVERAWGSSAPAWETWTVVAPISEIEAAVEPEPRVHLSVIHHDGEGIVAGDPEGCARVRARLGAARCLRLHYDLAVHVPELAQIRETWLDLHRWPVAAREDLRVYSCAHAGPYTPSTEACAAAILGQADRRLDFRAVIERAYADGVRVFVEQGPQGGCSRWIREILGPRDAVIVALDRKGGGVEVIIEAAAALLAAGVDCSIDALLERPQARASSGHALQFEAHPPAVSVPLPTTPQAPPRRSLGRDENDNMSASQPIQIMVPAPTLPPVGAEPPPALPHVPAPSPASTPAPSSSFAASVMQAQLAELGQAQRAFIENQASLHQQFLALHEQSMELLAAAARTRSGGTVPGSEPVAPEPMRQQPAPVGAEPPRQPAPVAVEPPRPQPAPVQRSAAPPASASPPPSRPQPNAPEATGPRTPIGPTFDRAALEIHASGRISDILGPAFAGQDQFERQVRMPEPPLLLADRVTGLDAEPMSMKLGTIWTETDVRADAWYLHDGHMPGGIMIESGQADLLLISYLGVDAENRSDRVYRLLGCTLTYHGGLPRIGETLAFDIHLDGHAKQGGTRLMFFHYDCHIDGALRLSVRKGQAGFFTDAELAASDGCLWRPEDQEIVAEPRLDPPALRCEHASLSAAQLQAFADGRPWDCFGSAWSWAKTHTRTPRIQAGRMLFLDSVERIEARGGPWERGYLSATTAITPDHWFFDGHFYNDPCMPGTLMFDGCLQAMSVFLASLGFTVRRDGWRFEPVQGEPFLLSCRGQVTPKARQLRYEVFVEEVIAGPIPTVYADLLCTVDGLKAFHARRVGLSLVPGWPLDEGHPLLEAGTVATTGPIAKAGEFAFDYRSMLACAQGRPTHAFGPVYARFDSAESVARLPNPPYHFISRAVRVDGPIGEARSGARVEVEYDIPASAWYLAENGDRSVPFAVLLEAALQPCGWLASYMGCALASTDSLMFRNLDGSGTLHAELLLRSQAEHATTLTTRVTNTSLSKTASMIIVGFEVECRLGEALIYSMTTVFGFFPAAAFENQAGLPTTSDQRELLELPSTRSWALDGGKPTPGRARMARPMLLMLDHVTAFDPEGGAAGLGFARAEKRVDPDEWFFKAHFFQDPVQPGSLGIEAMLQLLQWTMLELGMDAGMQAPRFEAIAVDQAITWKYRGQVVPSNKLIQTTLEITARDDDERGAIAFATASLWVDGKRIYEASNVAMRIVDDEAAPIGSGRTITLDPARDNWLRDHCPTWTVPALPMMSMVDLLAQATRADERLIGLRDVRIKGWLVLDEARQLRVERDRERVELRVIEADGSEREVASGRLVIARRYGERPTPLEPLTGDPVELPYANGQLFHGPAFQLLEQLVRTTDGASSIVRVESEVPRGVLAPALLDVATHGIPHDRLTEWTWPGGQPPSADKVAYPAWIPEIDLYGPTPDAGQLRCEVRPVGTVGSPDFPAFEIQLIGDKGVWCRMRLVEACFPKGQLGSAAPLDRRAFLRDHEPVAGLSLARTGPDKTTLALADLDASDWLPGTVAGIYGTRDPQAVARKEHIAAAHALHPKQLPEALPLTRFELSTQVHEGEVSVSGAGIGELDITPVREFWTQWFARDPWPVEDLYYGLIERFVRRVVIEDPAAFAQIQGRSTMFLANHQVGVESLLFSVIASALAKVPTVTLAKIEHKHTWLGRLIAHCFSYPNVRDPGLITFFDREDKSSLMTVIGELAAEMRGVGRSVMVHVEGTRSLSCATGVQKMSGAFLDMAIAVGAPVVPVRFVGGLPVEPLNDRLEFPVGMGRQDIWIGRPFMPEFLASMTYGDRRNLVVKAINAVGPANEDERPLPGDPAFAAEVQQWEAARGVEGPHATLYRMLANLEEPGESVRRLLSVERAEQLAGDDSAEGQWLLELGRRLLG</sequence>
<organism evidence="13 14">
    <name type="scientific">Enhygromyxa salina</name>
    <dbReference type="NCBI Taxonomy" id="215803"/>
    <lineage>
        <taxon>Bacteria</taxon>
        <taxon>Pseudomonadati</taxon>
        <taxon>Myxococcota</taxon>
        <taxon>Polyangia</taxon>
        <taxon>Nannocystales</taxon>
        <taxon>Nannocystaceae</taxon>
        <taxon>Enhygromyxa</taxon>
    </lineage>
</organism>
<dbReference type="CDD" id="cd00833">
    <property type="entry name" value="PKS"/>
    <property type="match status" value="1"/>
</dbReference>
<accession>A0A2S9YW74</accession>
<feature type="domain" description="Ketosynthase family 3 (KS3)" evidence="12">
    <location>
        <begin position="4"/>
        <end position="435"/>
    </location>
</feature>
<feature type="region of interest" description="Disordered" evidence="10">
    <location>
        <begin position="1303"/>
        <end position="1385"/>
    </location>
</feature>
<comment type="pathway">
    <text evidence="1">Lipid metabolism; fatty acid biosynthesis.</text>
</comment>
<dbReference type="InterPro" id="IPR001179">
    <property type="entry name" value="PPIase_FKBP_dom"/>
</dbReference>
<dbReference type="Pfam" id="PF01553">
    <property type="entry name" value="Acyltransferase"/>
    <property type="match status" value="1"/>
</dbReference>
<feature type="domain" description="PPIase FKBP-type" evidence="11">
    <location>
        <begin position="2677"/>
        <end position="2799"/>
    </location>
</feature>
<dbReference type="InterPro" id="IPR013114">
    <property type="entry name" value="FabA_FabZ"/>
</dbReference>